<evidence type="ECO:0000313" key="3">
    <source>
        <dbReference type="Proteomes" id="UP000236416"/>
    </source>
</evidence>
<evidence type="ECO:0000256" key="1">
    <source>
        <dbReference type="SAM" id="MobiDB-lite"/>
    </source>
</evidence>
<dbReference type="AlphaFoldDB" id="A0A2K4MT23"/>
<name>A0A2K4MT23_9NEIS</name>
<comment type="caution">
    <text evidence="2">The sequence shown here is derived from an EMBL/GenBank/DDBJ whole genome shotgun (WGS) entry which is preliminary data.</text>
</comment>
<protein>
    <submittedName>
        <fullName evidence="2">Uncharacterized protein</fullName>
    </submittedName>
</protein>
<dbReference type="EMBL" id="PPTF01000015">
    <property type="protein sequence ID" value="POA99915.1"/>
    <property type="molecule type" value="Genomic_DNA"/>
</dbReference>
<dbReference type="Proteomes" id="UP000236416">
    <property type="component" value="Unassembled WGS sequence"/>
</dbReference>
<proteinExistence type="predicted"/>
<reference evidence="2 3" key="1">
    <citation type="submission" date="2018-01" db="EMBL/GenBank/DDBJ databases">
        <title>Genomic Sequence of Chromobacterium MWU13-2610 from wild cranberry bogs within the Cape Cod National Seashore.</title>
        <authorList>
            <person name="O'Hara-Hanley K."/>
            <person name="Soby S."/>
            <person name="Harrison A."/>
        </authorList>
    </citation>
    <scope>NUCLEOTIDE SEQUENCE [LARGE SCALE GENOMIC DNA]</scope>
    <source>
        <strain evidence="2 3">MWU13-2610</strain>
    </source>
</reference>
<feature type="region of interest" description="Disordered" evidence="1">
    <location>
        <begin position="131"/>
        <end position="192"/>
    </location>
</feature>
<organism evidence="2 3">
    <name type="scientific">Chromobacterium sinusclupearum</name>
    <dbReference type="NCBI Taxonomy" id="2077146"/>
    <lineage>
        <taxon>Bacteria</taxon>
        <taxon>Pseudomonadati</taxon>
        <taxon>Pseudomonadota</taxon>
        <taxon>Betaproteobacteria</taxon>
        <taxon>Neisseriales</taxon>
        <taxon>Chromobacteriaceae</taxon>
        <taxon>Chromobacterium</taxon>
    </lineage>
</organism>
<evidence type="ECO:0000313" key="2">
    <source>
        <dbReference type="EMBL" id="POA99915.1"/>
    </source>
</evidence>
<gene>
    <name evidence="2" type="ORF">C2134_04010</name>
</gene>
<dbReference type="RefSeq" id="WP_103317732.1">
    <property type="nucleotide sequence ID" value="NZ_PPTF01000015.1"/>
</dbReference>
<accession>A0A2K4MT23</accession>
<sequence length="224" mass="22962">MSISSSNTSNNASSYWQQLQSLHQQRRQDFSSLTQSVQQGDIAGAQQALAALQQLNGSNNTDNGNQDFGAVLNNAISAASSTSATGASATATDPFAALNNSQTSGGTGNSVSSLLNTLGQDLQSGNLSQAQQAFQQLQQGLQQANGAQASEGGHRHHHHHHDSGGEQNNGLANLLNGGNNKQSAATDSSASSNAINQQAQAALSLYQASAGNNDISSLLMSLSV</sequence>
<feature type="compositionally biased region" description="Low complexity" evidence="1">
    <location>
        <begin position="131"/>
        <end position="150"/>
    </location>
</feature>
<keyword evidence="3" id="KW-1185">Reference proteome</keyword>
<feature type="compositionally biased region" description="Low complexity" evidence="1">
    <location>
        <begin position="168"/>
        <end position="192"/>
    </location>
</feature>